<proteinExistence type="predicted"/>
<keyword evidence="2" id="KW-0472">Membrane</keyword>
<dbReference type="AlphaFoldDB" id="A0A4Y9VQ32"/>
<sequence length="199" mass="22277">MIRVNLLPHRQIRREAKQREFGLMALFTAVAACAILFVAYTVINSKVESQLERNQRLNNAIAKLDKEIADIKDLREQISAMLERKQVVENLQTNRSQAVIVFDELSRQLPEGMYLKSIKQEGKVITIEGVADTNARVATLVRNFNQSNWLESPILIEIKAITVGAQKQNLFTLKVSLKTPTTETDDAGAKAKAGSARKS</sequence>
<dbReference type="PANTHER" id="PTHR40278">
    <property type="entry name" value="DNA UTILIZATION PROTEIN HOFN"/>
    <property type="match status" value="1"/>
</dbReference>
<keyword evidence="1" id="KW-0175">Coiled coil</keyword>
<organism evidence="3 4">
    <name type="scientific">Methylotenera oryzisoli</name>
    <dbReference type="NCBI Taxonomy" id="2080758"/>
    <lineage>
        <taxon>Bacteria</taxon>
        <taxon>Pseudomonadati</taxon>
        <taxon>Pseudomonadota</taxon>
        <taxon>Betaproteobacteria</taxon>
        <taxon>Nitrosomonadales</taxon>
        <taxon>Methylophilaceae</taxon>
        <taxon>Methylotenera</taxon>
    </lineage>
</organism>
<keyword evidence="2" id="KW-0812">Transmembrane</keyword>
<comment type="caution">
    <text evidence="3">The sequence shown here is derived from an EMBL/GenBank/DDBJ whole genome shotgun (WGS) entry which is preliminary data.</text>
</comment>
<dbReference type="GO" id="GO:0043683">
    <property type="term" value="P:type IV pilus assembly"/>
    <property type="evidence" value="ECO:0007669"/>
    <property type="project" value="TreeGrafter"/>
</dbReference>
<keyword evidence="2" id="KW-1133">Transmembrane helix</keyword>
<keyword evidence="4" id="KW-1185">Reference proteome</keyword>
<evidence type="ECO:0000256" key="2">
    <source>
        <dbReference type="SAM" id="Phobius"/>
    </source>
</evidence>
<dbReference type="RefSeq" id="WP_135278772.1">
    <property type="nucleotide sequence ID" value="NZ_PQVH01000014.1"/>
</dbReference>
<feature type="transmembrane region" description="Helical" evidence="2">
    <location>
        <begin position="21"/>
        <end position="43"/>
    </location>
</feature>
<dbReference type="EMBL" id="PQVH01000014">
    <property type="protein sequence ID" value="TFW70132.1"/>
    <property type="molecule type" value="Genomic_DNA"/>
</dbReference>
<evidence type="ECO:0000256" key="1">
    <source>
        <dbReference type="SAM" id="Coils"/>
    </source>
</evidence>
<name>A0A4Y9VQ32_9PROT</name>
<dbReference type="Proteomes" id="UP000297706">
    <property type="component" value="Unassembled WGS sequence"/>
</dbReference>
<dbReference type="PANTHER" id="PTHR40278:SF2">
    <property type="entry name" value="TYPE IV PILUS INNER MEMBRANE COMPONENT PILN"/>
    <property type="match status" value="1"/>
</dbReference>
<evidence type="ECO:0000313" key="3">
    <source>
        <dbReference type="EMBL" id="TFW70132.1"/>
    </source>
</evidence>
<dbReference type="OrthoDB" id="5296173at2"/>
<evidence type="ECO:0000313" key="4">
    <source>
        <dbReference type="Proteomes" id="UP000297706"/>
    </source>
</evidence>
<dbReference type="PROSITE" id="PS51257">
    <property type="entry name" value="PROKAR_LIPOPROTEIN"/>
    <property type="match status" value="1"/>
</dbReference>
<dbReference type="InterPro" id="IPR007813">
    <property type="entry name" value="PilN"/>
</dbReference>
<dbReference type="GO" id="GO:0043107">
    <property type="term" value="P:type IV pilus-dependent motility"/>
    <property type="evidence" value="ECO:0007669"/>
    <property type="project" value="TreeGrafter"/>
</dbReference>
<reference evidence="3 4" key="1">
    <citation type="submission" date="2018-02" db="EMBL/GenBank/DDBJ databases">
        <title>A novel lanthanide dependent methylotroph, Methylotenera sp. La3113.</title>
        <authorList>
            <person name="Lv H."/>
            <person name="Tani A."/>
        </authorList>
    </citation>
    <scope>NUCLEOTIDE SEQUENCE [LARGE SCALE GENOMIC DNA]</scope>
    <source>
        <strain evidence="3 4">La3113</strain>
    </source>
</reference>
<dbReference type="Pfam" id="PF05137">
    <property type="entry name" value="PilN"/>
    <property type="match status" value="1"/>
</dbReference>
<gene>
    <name evidence="3" type="ORF">C3Y98_11780</name>
</gene>
<accession>A0A4Y9VQ32</accession>
<protein>
    <submittedName>
        <fullName evidence="3">Fimbrial protein</fullName>
    </submittedName>
</protein>
<dbReference type="InterPro" id="IPR052534">
    <property type="entry name" value="Extracell_DNA_Util/SecSys_Comp"/>
</dbReference>
<feature type="coiled-coil region" evidence="1">
    <location>
        <begin position="47"/>
        <end position="91"/>
    </location>
</feature>